<organism evidence="9">
    <name type="scientific">Clostridium tertium</name>
    <dbReference type="NCBI Taxonomy" id="1559"/>
    <lineage>
        <taxon>Bacteria</taxon>
        <taxon>Bacillati</taxon>
        <taxon>Bacillota</taxon>
        <taxon>Clostridia</taxon>
        <taxon>Eubacteriales</taxon>
        <taxon>Clostridiaceae</taxon>
        <taxon>Clostridium</taxon>
    </lineage>
</organism>
<dbReference type="EMBL" id="CACRTO010000008">
    <property type="protein sequence ID" value="VYT86852.1"/>
    <property type="molecule type" value="Genomic_DNA"/>
</dbReference>
<keyword evidence="3 7" id="KW-1133">Transmembrane helix</keyword>
<accession>A0A6N3AFC0</accession>
<evidence type="ECO:0000256" key="4">
    <source>
        <dbReference type="ARBA" id="ARBA00023136"/>
    </source>
</evidence>
<feature type="transmembrane region" description="Helical" evidence="7">
    <location>
        <begin position="166"/>
        <end position="189"/>
    </location>
</feature>
<feature type="coiled-coil region" evidence="6">
    <location>
        <begin position="55"/>
        <end position="82"/>
    </location>
</feature>
<feature type="domain" description="Membrane insertase YidC/Oxa/ALB C-terminal" evidence="8">
    <location>
        <begin position="23"/>
        <end position="199"/>
    </location>
</feature>
<reference evidence="9" key="1">
    <citation type="submission" date="2019-11" db="EMBL/GenBank/DDBJ databases">
        <authorList>
            <person name="Feng L."/>
        </authorList>
    </citation>
    <scope>NUCLEOTIDE SEQUENCE</scope>
    <source>
        <strain evidence="9">CTertiumLFYP3</strain>
    </source>
</reference>
<gene>
    <name evidence="9" type="primary">misCB</name>
    <name evidence="9" type="ORF">CTLFYP3_00876</name>
</gene>
<proteinExistence type="inferred from homology"/>
<dbReference type="GO" id="GO:0032977">
    <property type="term" value="F:membrane insertase activity"/>
    <property type="evidence" value="ECO:0007669"/>
    <property type="project" value="InterPro"/>
</dbReference>
<dbReference type="GO" id="GO:0016020">
    <property type="term" value="C:membrane"/>
    <property type="evidence" value="ECO:0007669"/>
    <property type="project" value="UniProtKB-SubCell"/>
</dbReference>
<evidence type="ECO:0000256" key="7">
    <source>
        <dbReference type="SAM" id="Phobius"/>
    </source>
</evidence>
<comment type="similarity">
    <text evidence="5">Belongs to the OXA1/ALB3/YidC family.</text>
</comment>
<keyword evidence="6" id="KW-0175">Coiled coil</keyword>
<feature type="transmembrane region" description="Helical" evidence="7">
    <location>
        <begin position="132"/>
        <end position="154"/>
    </location>
</feature>
<dbReference type="InterPro" id="IPR001708">
    <property type="entry name" value="YidC/ALB3/OXA1/COX18"/>
</dbReference>
<protein>
    <submittedName>
        <fullName evidence="9">Membrane protein insertase MisCB</fullName>
    </submittedName>
</protein>
<evidence type="ECO:0000313" key="9">
    <source>
        <dbReference type="EMBL" id="VYT86852.1"/>
    </source>
</evidence>
<dbReference type="PANTHER" id="PTHR12428">
    <property type="entry name" value="OXA1"/>
    <property type="match status" value="1"/>
</dbReference>
<dbReference type="GO" id="GO:0051205">
    <property type="term" value="P:protein insertion into membrane"/>
    <property type="evidence" value="ECO:0007669"/>
    <property type="project" value="TreeGrafter"/>
</dbReference>
<evidence type="ECO:0000259" key="8">
    <source>
        <dbReference type="Pfam" id="PF02096"/>
    </source>
</evidence>
<evidence type="ECO:0000256" key="6">
    <source>
        <dbReference type="SAM" id="Coils"/>
    </source>
</evidence>
<dbReference type="RefSeq" id="WP_156625360.1">
    <property type="nucleotide sequence ID" value="NZ_CACRTO010000008.1"/>
</dbReference>
<dbReference type="Pfam" id="PF02096">
    <property type="entry name" value="60KD_IMP"/>
    <property type="match status" value="1"/>
</dbReference>
<evidence type="ECO:0000256" key="5">
    <source>
        <dbReference type="RuleBase" id="RU003945"/>
    </source>
</evidence>
<keyword evidence="2 5" id="KW-0812">Transmembrane</keyword>
<dbReference type="AlphaFoldDB" id="A0A6N3AFC0"/>
<dbReference type="InterPro" id="IPR028055">
    <property type="entry name" value="YidC/Oxa/ALB_C"/>
</dbReference>
<dbReference type="NCBIfam" id="TIGR03592">
    <property type="entry name" value="yidC_oxa1_cterm"/>
    <property type="match status" value="1"/>
</dbReference>
<evidence type="ECO:0000256" key="3">
    <source>
        <dbReference type="ARBA" id="ARBA00022989"/>
    </source>
</evidence>
<evidence type="ECO:0000256" key="2">
    <source>
        <dbReference type="ARBA" id="ARBA00022692"/>
    </source>
</evidence>
<feature type="transmembrane region" description="Helical" evidence="7">
    <location>
        <begin position="86"/>
        <end position="107"/>
    </location>
</feature>
<sequence length="212" mass="23870">MDIIINIFKNGIEFLYGFTGDIGIAIVLLTLVVKLILLPFSIKQRIAMKKQLVVNKKIEIIKDKYKNNKKKQEVELNKIYRENSKGLVGCLIPFLQLPVISGLYMSINRLKVETITMLIPWVANIGSIDNKFVVPLIYTLITVAPSIMSYLRIFGNNETPVTIKSILPMIIFGILVTVKAPVGIGIYFITSGLFNLIEDVGFRIYSKNKAFA</sequence>
<evidence type="ECO:0000256" key="1">
    <source>
        <dbReference type="ARBA" id="ARBA00004141"/>
    </source>
</evidence>
<name>A0A6N3AFC0_9CLOT</name>
<dbReference type="PANTHER" id="PTHR12428:SF65">
    <property type="entry name" value="CYTOCHROME C OXIDASE ASSEMBLY PROTEIN COX18, MITOCHONDRIAL"/>
    <property type="match status" value="1"/>
</dbReference>
<keyword evidence="4 7" id="KW-0472">Membrane</keyword>
<feature type="transmembrane region" description="Helical" evidence="7">
    <location>
        <begin position="22"/>
        <end position="42"/>
    </location>
</feature>
<comment type="subcellular location">
    <subcellularLocation>
        <location evidence="1 5">Membrane</location>
        <topology evidence="1 5">Multi-pass membrane protein</topology>
    </subcellularLocation>
</comment>